<gene>
    <name evidence="1" type="ORF">SAMN05192543_103132</name>
</gene>
<organism evidence="1 2">
    <name type="scientific">Paraburkholderia megapolitana</name>
    <dbReference type="NCBI Taxonomy" id="420953"/>
    <lineage>
        <taxon>Bacteria</taxon>
        <taxon>Pseudomonadati</taxon>
        <taxon>Pseudomonadota</taxon>
        <taxon>Betaproteobacteria</taxon>
        <taxon>Burkholderiales</taxon>
        <taxon>Burkholderiaceae</taxon>
        <taxon>Paraburkholderia</taxon>
    </lineage>
</organism>
<protein>
    <submittedName>
        <fullName evidence="1">Uncharacterized protein</fullName>
    </submittedName>
</protein>
<dbReference type="AlphaFoldDB" id="A0A1I3IA74"/>
<dbReference type="InterPro" id="IPR012349">
    <property type="entry name" value="Split_barrel_FMN-bd"/>
</dbReference>
<keyword evidence="2" id="KW-1185">Reference proteome</keyword>
<dbReference type="EMBL" id="FOQU01000003">
    <property type="protein sequence ID" value="SFI44836.1"/>
    <property type="molecule type" value="Genomic_DNA"/>
</dbReference>
<evidence type="ECO:0000313" key="1">
    <source>
        <dbReference type="EMBL" id="SFI44836.1"/>
    </source>
</evidence>
<proteinExistence type="predicted"/>
<reference evidence="1 2" key="1">
    <citation type="submission" date="2016-10" db="EMBL/GenBank/DDBJ databases">
        <authorList>
            <person name="de Groot N.N."/>
        </authorList>
    </citation>
    <scope>NUCLEOTIDE SEQUENCE [LARGE SCALE GENOMIC DNA]</scope>
    <source>
        <strain evidence="1 2">LMG 23650</strain>
    </source>
</reference>
<sequence length="197" mass="21150">MARFSGPFSLQTVAKELSMSDSSASSASSNRERMLEQQTFDAWPQPLRELFDGTSLVAKMGFTTSLVTVDASGSTRTSLLGPGELYAPDAQRLSIALWPQSRAARVLAQRGRAALTFVFDEAFYQVQLRMAPLAATDATLAYFIGSIETGEVQRVGYARLTGGISFELGADSAAVLARWEQQIGDLKRAADAATRGG</sequence>
<accession>A0A1I3IA74</accession>
<name>A0A1I3IA74_9BURK</name>
<dbReference type="Proteomes" id="UP000199548">
    <property type="component" value="Unassembled WGS sequence"/>
</dbReference>
<evidence type="ECO:0000313" key="2">
    <source>
        <dbReference type="Proteomes" id="UP000199548"/>
    </source>
</evidence>
<dbReference type="Gene3D" id="2.30.110.10">
    <property type="entry name" value="Electron Transport, Fmn-binding Protein, Chain A"/>
    <property type="match status" value="1"/>
</dbReference>